<dbReference type="AlphaFoldDB" id="W4KFB5"/>
<proteinExistence type="inferred from homology"/>
<dbReference type="OrthoDB" id="287393at2759"/>
<evidence type="ECO:0000256" key="1">
    <source>
        <dbReference type="ARBA" id="ARBA00004604"/>
    </source>
</evidence>
<dbReference type="GO" id="GO:0000472">
    <property type="term" value="P:endonucleolytic cleavage to generate mature 5'-end of SSU-rRNA from (SSU-rRNA, 5.8S rRNA, LSU-rRNA)"/>
    <property type="evidence" value="ECO:0007669"/>
    <property type="project" value="TreeGrafter"/>
</dbReference>
<keyword evidence="8" id="KW-1185">Reference proteome</keyword>
<dbReference type="HOGENOM" id="CLU_054086_2_0_1"/>
<dbReference type="InParanoid" id="W4KFB5"/>
<evidence type="ECO:0000256" key="2">
    <source>
        <dbReference type="ARBA" id="ARBA00005819"/>
    </source>
</evidence>
<dbReference type="InterPro" id="IPR012677">
    <property type="entry name" value="Nucleotide-bd_a/b_plait_sf"/>
</dbReference>
<dbReference type="FunCoup" id="W4KFB5">
    <property type="interactions" value="524"/>
</dbReference>
<dbReference type="InterPro" id="IPR035979">
    <property type="entry name" value="RBD_domain_sf"/>
</dbReference>
<accession>W4KFB5</accession>
<evidence type="ECO:0000256" key="3">
    <source>
        <dbReference type="ARBA" id="ARBA00022884"/>
    </source>
</evidence>
<feature type="compositionally biased region" description="Basic and acidic residues" evidence="6">
    <location>
        <begin position="247"/>
        <end position="270"/>
    </location>
</feature>
<evidence type="ECO:0000313" key="8">
    <source>
        <dbReference type="Proteomes" id="UP000030671"/>
    </source>
</evidence>
<dbReference type="GO" id="GO:0005730">
    <property type="term" value="C:nucleolus"/>
    <property type="evidence" value="ECO:0007669"/>
    <property type="project" value="UniProtKB-SubCell"/>
</dbReference>
<sequence>MTTSKAIASRSDPRFIVDSRSDEEHEAGSSRSGLKEASRGTDSEDNEPHEEGDALEDGQDEEYGLIEGMDPSGFAGPKVVKPLTSEALAAFNAAHDRAGVIYISRIPPGMRPTKVRHLMSQYGEVGRVYLQQEDAKRAYLRRKYTSTKKAHFTEGWVEFKDKKVARSIADMLNAQPIGGKKGTRWRDDIWTMKYLPKFKWNMLTEQVAHEAAIHTARLRVELSQSKTEQKEYLKNVELARVLDKRAERARQAGKEMKKPEPKERKRHVDGESGEQPPQKKRRQKPAPDLEQANEQLKSVLGSIF</sequence>
<feature type="compositionally biased region" description="Basic and acidic residues" evidence="6">
    <location>
        <begin position="11"/>
        <end position="42"/>
    </location>
</feature>
<dbReference type="Gene3D" id="3.30.70.330">
    <property type="match status" value="1"/>
</dbReference>
<dbReference type="PANTHER" id="PTHR12311">
    <property type="entry name" value="ACTIVATOR OF BASAL TRANSCRIPTION 1"/>
    <property type="match status" value="1"/>
</dbReference>
<dbReference type="SUPFAM" id="SSF54928">
    <property type="entry name" value="RNA-binding domain, RBD"/>
    <property type="match status" value="1"/>
</dbReference>
<dbReference type="RefSeq" id="XP_009544194.1">
    <property type="nucleotide sequence ID" value="XM_009545899.1"/>
</dbReference>
<evidence type="ECO:0000256" key="5">
    <source>
        <dbReference type="ARBA" id="ARBA00032634"/>
    </source>
</evidence>
<organism evidence="7 8">
    <name type="scientific">Heterobasidion irregulare (strain TC 32-1)</name>
    <dbReference type="NCBI Taxonomy" id="747525"/>
    <lineage>
        <taxon>Eukaryota</taxon>
        <taxon>Fungi</taxon>
        <taxon>Dikarya</taxon>
        <taxon>Basidiomycota</taxon>
        <taxon>Agaricomycotina</taxon>
        <taxon>Agaricomycetes</taxon>
        <taxon>Russulales</taxon>
        <taxon>Bondarzewiaceae</taxon>
        <taxon>Heterobasidion</taxon>
        <taxon>Heterobasidion annosum species complex</taxon>
    </lineage>
</organism>
<evidence type="ECO:0000256" key="4">
    <source>
        <dbReference type="ARBA" id="ARBA00023242"/>
    </source>
</evidence>
<feature type="compositionally biased region" description="Acidic residues" evidence="6">
    <location>
        <begin position="43"/>
        <end position="57"/>
    </location>
</feature>
<dbReference type="InterPro" id="IPR039119">
    <property type="entry name" value="ABT1/Esf2"/>
</dbReference>
<dbReference type="PANTHER" id="PTHR12311:SF7">
    <property type="entry name" value="ACTIVATOR OF BASAL TRANSCRIPTION 1"/>
    <property type="match status" value="1"/>
</dbReference>
<name>W4KFB5_HETIT</name>
<feature type="region of interest" description="Disordered" evidence="6">
    <location>
        <begin position="1"/>
        <end position="57"/>
    </location>
</feature>
<dbReference type="CDD" id="cd12263">
    <property type="entry name" value="RRM_ABT1_like"/>
    <property type="match status" value="1"/>
</dbReference>
<dbReference type="Proteomes" id="UP000030671">
    <property type="component" value="Unassembled WGS sequence"/>
</dbReference>
<dbReference type="eggNOG" id="KOG3152">
    <property type="taxonomic scope" value="Eukaryota"/>
</dbReference>
<dbReference type="GO" id="GO:0000447">
    <property type="term" value="P:endonucleolytic cleavage in ITS1 to separate SSU-rRNA from 5.8S rRNA and LSU-rRNA from tricistronic rRNA transcript (SSU-rRNA, 5.8S rRNA, LSU-rRNA)"/>
    <property type="evidence" value="ECO:0007669"/>
    <property type="project" value="TreeGrafter"/>
</dbReference>
<dbReference type="STRING" id="747525.W4KFB5"/>
<keyword evidence="4" id="KW-0539">Nucleus</keyword>
<feature type="region of interest" description="Disordered" evidence="6">
    <location>
        <begin position="247"/>
        <end position="304"/>
    </location>
</feature>
<evidence type="ECO:0000313" key="7">
    <source>
        <dbReference type="EMBL" id="ETW84533.1"/>
    </source>
</evidence>
<dbReference type="GeneID" id="20670117"/>
<dbReference type="GO" id="GO:0003723">
    <property type="term" value="F:RNA binding"/>
    <property type="evidence" value="ECO:0007669"/>
    <property type="project" value="UniProtKB-KW"/>
</dbReference>
<dbReference type="KEGG" id="hir:HETIRDRAFT_314375"/>
<gene>
    <name evidence="7" type="ORF">HETIRDRAFT_314375</name>
</gene>
<comment type="subcellular location">
    <subcellularLocation>
        <location evidence="1">Nucleus</location>
        <location evidence="1">Nucleolus</location>
    </subcellularLocation>
</comment>
<protein>
    <recommendedName>
        <fullName evidence="5">18S rRNA factor 2</fullName>
    </recommendedName>
</protein>
<dbReference type="GO" id="GO:0000480">
    <property type="term" value="P:endonucleolytic cleavage in 5'-ETS of tricistronic rRNA transcript (SSU-rRNA, 5.8S rRNA, LSU-rRNA)"/>
    <property type="evidence" value="ECO:0007669"/>
    <property type="project" value="TreeGrafter"/>
</dbReference>
<comment type="similarity">
    <text evidence="2">Belongs to the ESF2/ABP1 family.</text>
</comment>
<dbReference type="GO" id="GO:0034462">
    <property type="term" value="P:small-subunit processome assembly"/>
    <property type="evidence" value="ECO:0007669"/>
    <property type="project" value="TreeGrafter"/>
</dbReference>
<dbReference type="EMBL" id="KI925456">
    <property type="protein sequence ID" value="ETW84533.1"/>
    <property type="molecule type" value="Genomic_DNA"/>
</dbReference>
<evidence type="ECO:0000256" key="6">
    <source>
        <dbReference type="SAM" id="MobiDB-lite"/>
    </source>
</evidence>
<keyword evidence="3" id="KW-0694">RNA-binding</keyword>
<dbReference type="InterPro" id="IPR034353">
    <property type="entry name" value="ABT1/ESF2_RRM"/>
</dbReference>
<reference evidence="7 8" key="1">
    <citation type="journal article" date="2012" name="New Phytol.">
        <title>Insight into trade-off between wood decay and parasitism from the genome of a fungal forest pathogen.</title>
        <authorList>
            <person name="Olson A."/>
            <person name="Aerts A."/>
            <person name="Asiegbu F."/>
            <person name="Belbahri L."/>
            <person name="Bouzid O."/>
            <person name="Broberg A."/>
            <person name="Canback B."/>
            <person name="Coutinho P.M."/>
            <person name="Cullen D."/>
            <person name="Dalman K."/>
            <person name="Deflorio G."/>
            <person name="van Diepen L.T."/>
            <person name="Dunand C."/>
            <person name="Duplessis S."/>
            <person name="Durling M."/>
            <person name="Gonthier P."/>
            <person name="Grimwood J."/>
            <person name="Fossdal C.G."/>
            <person name="Hansson D."/>
            <person name="Henrissat B."/>
            <person name="Hietala A."/>
            <person name="Himmelstrand K."/>
            <person name="Hoffmeister D."/>
            <person name="Hogberg N."/>
            <person name="James T.Y."/>
            <person name="Karlsson M."/>
            <person name="Kohler A."/>
            <person name="Kues U."/>
            <person name="Lee Y.H."/>
            <person name="Lin Y.C."/>
            <person name="Lind M."/>
            <person name="Lindquist E."/>
            <person name="Lombard V."/>
            <person name="Lucas S."/>
            <person name="Lunden K."/>
            <person name="Morin E."/>
            <person name="Murat C."/>
            <person name="Park J."/>
            <person name="Raffaello T."/>
            <person name="Rouze P."/>
            <person name="Salamov A."/>
            <person name="Schmutz J."/>
            <person name="Solheim H."/>
            <person name="Stahlberg J."/>
            <person name="Velez H."/>
            <person name="de Vries R.P."/>
            <person name="Wiebenga A."/>
            <person name="Woodward S."/>
            <person name="Yakovlev I."/>
            <person name="Garbelotto M."/>
            <person name="Martin F."/>
            <person name="Grigoriev I.V."/>
            <person name="Stenlid J."/>
        </authorList>
    </citation>
    <scope>NUCLEOTIDE SEQUENCE [LARGE SCALE GENOMIC DNA]</scope>
    <source>
        <strain evidence="7 8">TC 32-1</strain>
    </source>
</reference>